<dbReference type="AlphaFoldDB" id="A0A1H6FD67"/>
<reference evidence="1 2" key="1">
    <citation type="submission" date="2016-10" db="EMBL/GenBank/DDBJ databases">
        <authorList>
            <person name="de Groot N.N."/>
        </authorList>
    </citation>
    <scope>NUCLEOTIDE SEQUENCE [LARGE SCALE GENOMIC DNA]</scope>
    <source>
        <strain evidence="1">MBHS1</strain>
    </source>
</reference>
<gene>
    <name evidence="1" type="ORF">MBHS_02975</name>
</gene>
<protein>
    <submittedName>
        <fullName evidence="1">Uncharacterized protein</fullName>
    </submittedName>
</protein>
<organism evidence="1 2">
    <name type="scientific">Candidatus Venteria ishoeyi</name>
    <dbReference type="NCBI Taxonomy" id="1899563"/>
    <lineage>
        <taxon>Bacteria</taxon>
        <taxon>Pseudomonadati</taxon>
        <taxon>Pseudomonadota</taxon>
        <taxon>Gammaproteobacteria</taxon>
        <taxon>Thiotrichales</taxon>
        <taxon>Thiotrichaceae</taxon>
        <taxon>Venteria</taxon>
    </lineage>
</organism>
<keyword evidence="2" id="KW-1185">Reference proteome</keyword>
<name>A0A1H6FD67_9GAMM</name>
<evidence type="ECO:0000313" key="1">
    <source>
        <dbReference type="EMBL" id="SEH07106.1"/>
    </source>
</evidence>
<dbReference type="Proteomes" id="UP000236724">
    <property type="component" value="Unassembled WGS sequence"/>
</dbReference>
<dbReference type="EMBL" id="FMSV02000515">
    <property type="protein sequence ID" value="SEH07106.1"/>
    <property type="molecule type" value="Genomic_DNA"/>
</dbReference>
<evidence type="ECO:0000313" key="2">
    <source>
        <dbReference type="Proteomes" id="UP000236724"/>
    </source>
</evidence>
<accession>A0A1H6FD67</accession>
<sequence>MMLGWSNSPAFSLYVFYPSDIRPKNLEIRLSRHCQNMQITAFSKVRDFKRSLKKKPPDSILTLPALIKQISGYSLTIQGSHKGATDEAYLLVSRPPPVDKGALPSLEVGVVDLLGRRPMQMLINRLLGVKVRIKRVTKVEDILPLLTFRYVKAVFISQKDYQFLKRRSQQPLVSIPTRVRLRLPGVALRDKKLHKEVSECFRKLDSGSNALLGVDKWLLH</sequence>
<proteinExistence type="predicted"/>